<evidence type="ECO:0000256" key="1">
    <source>
        <dbReference type="ARBA" id="ARBA00022612"/>
    </source>
</evidence>
<dbReference type="eggNOG" id="COG5283">
    <property type="taxonomic scope" value="Bacteria"/>
</dbReference>
<keyword evidence="4" id="KW-0472">Membrane</keyword>
<feature type="transmembrane region" description="Helical" evidence="4">
    <location>
        <begin position="390"/>
        <end position="408"/>
    </location>
</feature>
<dbReference type="Pfam" id="PF10145">
    <property type="entry name" value="PhageMin_Tail"/>
    <property type="match status" value="1"/>
</dbReference>
<keyword evidence="1" id="KW-1188">Viral release from host cell</keyword>
<proteinExistence type="predicted"/>
<evidence type="ECO:0000313" key="7">
    <source>
        <dbReference type="Proteomes" id="UP000018851"/>
    </source>
</evidence>
<dbReference type="AlphaFoldDB" id="W0AM66"/>
<protein>
    <recommendedName>
        <fullName evidence="5">Phage tail tape measure protein domain-containing protein</fullName>
    </recommendedName>
</protein>
<dbReference type="Proteomes" id="UP000018851">
    <property type="component" value="Chromosome"/>
</dbReference>
<dbReference type="KEGG" id="ssan:NX02_29345"/>
<dbReference type="HOGENOM" id="CLU_272970_0_0_5"/>
<dbReference type="eggNOG" id="COG5281">
    <property type="taxonomic scope" value="Bacteria"/>
</dbReference>
<feature type="domain" description="Phage tail tape measure protein" evidence="5">
    <location>
        <begin position="97"/>
        <end position="297"/>
    </location>
</feature>
<evidence type="ECO:0000256" key="4">
    <source>
        <dbReference type="SAM" id="Phobius"/>
    </source>
</evidence>
<reference evidence="6 7" key="1">
    <citation type="submission" date="2013-07" db="EMBL/GenBank/DDBJ databases">
        <title>Completed genome of Sphingomonas sanxanigenens NX02.</title>
        <authorList>
            <person name="Ma T."/>
            <person name="Huang H."/>
            <person name="Wu M."/>
            <person name="Li X."/>
            <person name="Li G."/>
        </authorList>
    </citation>
    <scope>NUCLEOTIDE SEQUENCE [LARGE SCALE GENOMIC DNA]</scope>
    <source>
        <strain evidence="6 7">NX02</strain>
    </source>
</reference>
<feature type="transmembrane region" description="Helical" evidence="4">
    <location>
        <begin position="464"/>
        <end position="481"/>
    </location>
</feature>
<keyword evidence="7" id="KW-1185">Reference proteome</keyword>
<dbReference type="PATRIC" id="fig|1123269.5.peg.5752"/>
<keyword evidence="4" id="KW-0812">Transmembrane</keyword>
<evidence type="ECO:0000259" key="5">
    <source>
        <dbReference type="Pfam" id="PF10145"/>
    </source>
</evidence>
<dbReference type="PANTHER" id="PTHR37813:SF1">
    <property type="entry name" value="FELS-2 PROPHAGE PROTEIN"/>
    <property type="match status" value="1"/>
</dbReference>
<dbReference type="InterPro" id="IPR010090">
    <property type="entry name" value="Phage_tape_meas"/>
</dbReference>
<feature type="coiled-coil region" evidence="2">
    <location>
        <begin position="860"/>
        <end position="911"/>
    </location>
</feature>
<dbReference type="PANTHER" id="PTHR37813">
    <property type="entry name" value="FELS-2 PROPHAGE PROTEIN"/>
    <property type="match status" value="1"/>
</dbReference>
<evidence type="ECO:0000256" key="3">
    <source>
        <dbReference type="SAM" id="MobiDB-lite"/>
    </source>
</evidence>
<feature type="transmembrane region" description="Helical" evidence="4">
    <location>
        <begin position="415"/>
        <end position="434"/>
    </location>
</feature>
<dbReference type="NCBIfam" id="TIGR01760">
    <property type="entry name" value="tape_meas_TP901"/>
    <property type="match status" value="1"/>
</dbReference>
<name>W0AM66_9SPHN</name>
<feature type="region of interest" description="Disordered" evidence="3">
    <location>
        <begin position="736"/>
        <end position="764"/>
    </location>
</feature>
<evidence type="ECO:0000313" key="6">
    <source>
        <dbReference type="EMBL" id="AHE57433.1"/>
    </source>
</evidence>
<dbReference type="STRING" id="1123269.NX02_29345"/>
<keyword evidence="4" id="KW-1133">Transmembrane helix</keyword>
<organism evidence="6 7">
    <name type="scientific">Sphingomonas sanxanigenens DSM 19645 = NX02</name>
    <dbReference type="NCBI Taxonomy" id="1123269"/>
    <lineage>
        <taxon>Bacteria</taxon>
        <taxon>Pseudomonadati</taxon>
        <taxon>Pseudomonadota</taxon>
        <taxon>Alphaproteobacteria</taxon>
        <taxon>Sphingomonadales</taxon>
        <taxon>Sphingomonadaceae</taxon>
        <taxon>Sphingomonas</taxon>
    </lineage>
</organism>
<gene>
    <name evidence="6" type="ORF">NX02_29345</name>
</gene>
<accession>W0AM66</accession>
<evidence type="ECO:0000256" key="2">
    <source>
        <dbReference type="SAM" id="Coils"/>
    </source>
</evidence>
<keyword evidence="2" id="KW-0175">Coiled coil</keyword>
<sequence length="1181" mass="124466">MPNAVLGAARVVFGADSTEFDRTTARVQNVMDAIVEKFREVERKITAIGVGLTAGVTLPFVASVRSLDKAAGDFQKKMKLVEAALPNAAPKTIKALSDAARELGPAMGKSADEAAEGIDSLARAGLSAEQILGGGLKSTLQLAAAGQTDVGNAAATATDIMGQFGITAEQLPAAVTNVVGALDASKYAFDDFAGALAQGGGVAASAGIGFTDFSTAIAAAAAQFSSGSDAGTSFKTYIQSLVPASKEAAQEMERLGLDFFDTNNKMLPLSEQAQMLRDRLRDLNDADKSGGLKKIFGSDATRFAIALMEQGAAGFERLRDAVLGGDVAAKVQKSLEGSAAASVRIENAWKAIKLKFGLDTGFLDVVTRIKNLFAGLLESISRIPTPVAKAALVFGAFAATLGPLFLVLKGVVMLLAARVASAFGVIGQIIAFIISPLTTLFNLFVQFASAQGILFVLRMAGTYVLRLLGPVGLAISAFLAFKDYIFPVIAAFGQQMADTFGPRLTALWAKVSALFTSVQNGPIGAAIEWIIGVIPVVVDIIGTVLAGAFNIAGQVIMRVFDAVLTTIEGFVDIVQDVVDVVSALMKGDFSGAFEAAGQIVVDVVDTIIGVFAALHPEIGASVRAAYESVKEWLGQRLMVVSNYVSALVEWLVESVTTAFPGIIDAAKSVYEGIKGWLVTAFKPVMDWVGQAADFIVEKWLAVKKALGLGGGGGAPKIEGPKEPSWLDKMKAMLGGKGGGTRSAPALADKKKGGGGGGKSGPTAEELAAKREELKLETQLELARERGDHASVQRLQDQLDLRRQIDAYVDAGLTKAEATKAAEADLAAIQAARRDNAAREIADEQRMVDLEAARITGNERLAETIQREADLKDRIEFFERQLLGITDARLRKEEAIRMAKEAQAKIDAAVAEQRATWLREDQMKRDLELARLRGATDEEIRQRERVLAIEERIRELKSNTTMTDAEARAQATAEAMESEQARVQGSFRDAFKGGIYAAMDGNFGSYIKNLWKENVRKGMEQALNNLADMIFNLFSNVKIGGAGGSGGGGILGALGGLVTSVGKVFGFGGPDVQTGTPPIAGHEAVHAGAFKTGGTIRVGGMSGIDRNLIALRASKGEEISVRRAGRDMGPMSRVIIEPTPYFDAVVDGRAAGVAAPLSMRAANAGSTGAQVAMTRQRARQIP</sequence>
<dbReference type="EMBL" id="CP006644">
    <property type="protein sequence ID" value="AHE57433.1"/>
    <property type="molecule type" value="Genomic_DNA"/>
</dbReference>